<dbReference type="InterPro" id="IPR002227">
    <property type="entry name" value="Tyrosinase_Cu-bd"/>
</dbReference>
<dbReference type="OrthoDB" id="6132182at2759"/>
<dbReference type="GO" id="GO:0016491">
    <property type="term" value="F:oxidoreductase activity"/>
    <property type="evidence" value="ECO:0007669"/>
    <property type="project" value="InterPro"/>
</dbReference>
<evidence type="ECO:0000313" key="3">
    <source>
        <dbReference type="Proteomes" id="UP000224634"/>
    </source>
</evidence>
<accession>A0A2B7YF50</accession>
<dbReference type="SUPFAM" id="SSF48056">
    <property type="entry name" value="Di-copper centre-containing domain"/>
    <property type="match status" value="1"/>
</dbReference>
<keyword evidence="3" id="KW-1185">Reference proteome</keyword>
<protein>
    <recommendedName>
        <fullName evidence="1">Tyrosinase copper-binding domain-containing protein</fullName>
    </recommendedName>
</protein>
<dbReference type="InterPro" id="IPR008922">
    <property type="entry name" value="Di-copper_centre_dom_sf"/>
</dbReference>
<dbReference type="Proteomes" id="UP000224634">
    <property type="component" value="Unassembled WGS sequence"/>
</dbReference>
<organism evidence="2 3">
    <name type="scientific">Polytolypa hystricis (strain UAMH7299)</name>
    <dbReference type="NCBI Taxonomy" id="1447883"/>
    <lineage>
        <taxon>Eukaryota</taxon>
        <taxon>Fungi</taxon>
        <taxon>Dikarya</taxon>
        <taxon>Ascomycota</taxon>
        <taxon>Pezizomycotina</taxon>
        <taxon>Eurotiomycetes</taxon>
        <taxon>Eurotiomycetidae</taxon>
        <taxon>Onygenales</taxon>
        <taxon>Onygenales incertae sedis</taxon>
        <taxon>Polytolypa</taxon>
    </lineage>
</organism>
<dbReference type="Pfam" id="PF00264">
    <property type="entry name" value="Tyrosinase"/>
    <property type="match status" value="1"/>
</dbReference>
<evidence type="ECO:0000313" key="2">
    <source>
        <dbReference type="EMBL" id="PGH19237.1"/>
    </source>
</evidence>
<dbReference type="PROSITE" id="PS00498">
    <property type="entry name" value="TYROSINASE_2"/>
    <property type="match status" value="1"/>
</dbReference>
<comment type="caution">
    <text evidence="2">The sequence shown here is derived from an EMBL/GenBank/DDBJ whole genome shotgun (WGS) entry which is preliminary data.</text>
</comment>
<dbReference type="EMBL" id="PDNA01000050">
    <property type="protein sequence ID" value="PGH19237.1"/>
    <property type="molecule type" value="Genomic_DNA"/>
</dbReference>
<evidence type="ECO:0000259" key="1">
    <source>
        <dbReference type="PROSITE" id="PS00498"/>
    </source>
</evidence>
<sequence>MSSLTRRRGGRFSKSLIPPIAARNLSPRRTNRLEILDYKHGRVLNQESDSNVANDTGQVQVGHQHITGARLYDICCGRRSANFDGDFARFHIEPKEFYIAHARLARLSESEKPRYVHKDDVEYVRKQGAENFSALGDMNPKILEPSDPDDSAGPLRAYGMHSSAENSTAENMCRLTQFSNCRTFSLRQTIAFDKIILPAGKGGGCVKTGPFKDMVVNLGPKDPPLQVDGVVGQKGDGLDYNPRCLRCDILPEVAKRWTKTEDVLTLIEGSPDTSTFQNVTDGNPFIASFVTSRPTTIVLIVFIPRTYIVPGDPAFYLHHAMVDRTYWTWQNLDPKKRLTAINGPVAPGARPPTREITLDDIIDLGILLKPWRVGDLMDTAGGPFCYIYI</sequence>
<dbReference type="Gene3D" id="1.10.1280.10">
    <property type="entry name" value="Di-copper center containing domain from catechol oxidase"/>
    <property type="match status" value="1"/>
</dbReference>
<proteinExistence type="predicted"/>
<gene>
    <name evidence="2" type="ORF">AJ80_04102</name>
</gene>
<dbReference type="AlphaFoldDB" id="A0A2B7YF50"/>
<reference evidence="2 3" key="1">
    <citation type="submission" date="2017-10" db="EMBL/GenBank/DDBJ databases">
        <title>Comparative genomics in systemic dimorphic fungi from Ajellomycetaceae.</title>
        <authorList>
            <person name="Munoz J.F."/>
            <person name="Mcewen J.G."/>
            <person name="Clay O.K."/>
            <person name="Cuomo C.A."/>
        </authorList>
    </citation>
    <scope>NUCLEOTIDE SEQUENCE [LARGE SCALE GENOMIC DNA]</scope>
    <source>
        <strain evidence="2 3">UAMH7299</strain>
    </source>
</reference>
<dbReference type="STRING" id="1447883.A0A2B7YF50"/>
<name>A0A2B7YF50_POLH7</name>
<feature type="domain" description="Tyrosinase copper-binding" evidence="1">
    <location>
        <begin position="312"/>
        <end position="323"/>
    </location>
</feature>